<keyword evidence="3" id="KW-0804">Transcription</keyword>
<feature type="domain" description="HTH gntR-type" evidence="4">
    <location>
        <begin position="16"/>
        <end position="84"/>
    </location>
</feature>
<dbReference type="PANTHER" id="PTHR44846:SF1">
    <property type="entry name" value="MANNOSYL-D-GLYCERATE TRANSPORT_METABOLISM SYSTEM REPRESSOR MNGR-RELATED"/>
    <property type="match status" value="1"/>
</dbReference>
<dbReference type="GO" id="GO:0003700">
    <property type="term" value="F:DNA-binding transcription factor activity"/>
    <property type="evidence" value="ECO:0007669"/>
    <property type="project" value="InterPro"/>
</dbReference>
<dbReference type="InterPro" id="IPR011663">
    <property type="entry name" value="UTRA"/>
</dbReference>
<dbReference type="SMART" id="SM00345">
    <property type="entry name" value="HTH_GNTR"/>
    <property type="match status" value="1"/>
</dbReference>
<dbReference type="Proteomes" id="UP000886721">
    <property type="component" value="Unassembled WGS sequence"/>
</dbReference>
<evidence type="ECO:0000313" key="5">
    <source>
        <dbReference type="EMBL" id="HIX67927.1"/>
    </source>
</evidence>
<evidence type="ECO:0000256" key="2">
    <source>
        <dbReference type="ARBA" id="ARBA00023125"/>
    </source>
</evidence>
<accession>A0A9D1WW05</accession>
<dbReference type="InterPro" id="IPR050679">
    <property type="entry name" value="Bact_HTH_transcr_reg"/>
</dbReference>
<dbReference type="Gene3D" id="1.10.10.10">
    <property type="entry name" value="Winged helix-like DNA-binding domain superfamily/Winged helix DNA-binding domain"/>
    <property type="match status" value="1"/>
</dbReference>
<comment type="caution">
    <text evidence="5">The sequence shown here is derived from an EMBL/GenBank/DDBJ whole genome shotgun (WGS) entry which is preliminary data.</text>
</comment>
<organism evidence="5 6">
    <name type="scientific">Candidatus Anaerostipes excrementavium</name>
    <dbReference type="NCBI Taxonomy" id="2838463"/>
    <lineage>
        <taxon>Bacteria</taxon>
        <taxon>Bacillati</taxon>
        <taxon>Bacillota</taxon>
        <taxon>Clostridia</taxon>
        <taxon>Lachnospirales</taxon>
        <taxon>Lachnospiraceae</taxon>
        <taxon>Anaerostipes</taxon>
    </lineage>
</organism>
<dbReference type="SMART" id="SM00866">
    <property type="entry name" value="UTRA"/>
    <property type="match status" value="1"/>
</dbReference>
<dbReference type="PROSITE" id="PS50949">
    <property type="entry name" value="HTH_GNTR"/>
    <property type="match status" value="1"/>
</dbReference>
<dbReference type="Gene3D" id="3.40.1410.10">
    <property type="entry name" value="Chorismate lyase-like"/>
    <property type="match status" value="1"/>
</dbReference>
<dbReference type="Pfam" id="PF07702">
    <property type="entry name" value="UTRA"/>
    <property type="match status" value="1"/>
</dbReference>
<dbReference type="GO" id="GO:0045892">
    <property type="term" value="P:negative regulation of DNA-templated transcription"/>
    <property type="evidence" value="ECO:0007669"/>
    <property type="project" value="TreeGrafter"/>
</dbReference>
<dbReference type="AlphaFoldDB" id="A0A9D1WW05"/>
<protein>
    <submittedName>
        <fullName evidence="5">GntR family transcriptional regulator</fullName>
    </submittedName>
</protein>
<keyword evidence="2" id="KW-0238">DNA-binding</keyword>
<evidence type="ECO:0000256" key="3">
    <source>
        <dbReference type="ARBA" id="ARBA00023163"/>
    </source>
</evidence>
<evidence type="ECO:0000259" key="4">
    <source>
        <dbReference type="PROSITE" id="PS50949"/>
    </source>
</evidence>
<evidence type="ECO:0000313" key="6">
    <source>
        <dbReference type="Proteomes" id="UP000886721"/>
    </source>
</evidence>
<dbReference type="SUPFAM" id="SSF64288">
    <property type="entry name" value="Chorismate lyase-like"/>
    <property type="match status" value="1"/>
</dbReference>
<dbReference type="PRINTS" id="PR00035">
    <property type="entry name" value="HTHGNTR"/>
</dbReference>
<sequence length="258" mass="29586">MKKNVNSSFVSTNNPLPLYFQIKEDLRSKIESGQLKEGTYLPSEFKLMEQYNVSRPTIRQAVDLLCQENYVEKQRGIGTLIKGVHPVFRNLNDLLNFNEEAQEKSFSFSTEVLDFQVVPANKILEDIFGKKESSFYKIKRLRFLEQKPAELVTTYIPKSLISNLEDFDLSKRSLFEVLAEEEGIQIGHAEKMLKAVNAADEDAHLLKVEPNAAVQFVKTITYNTDGRPIEFSYAMDTNMFSHFKITVTRNPIDSSKVK</sequence>
<dbReference type="SUPFAM" id="SSF46785">
    <property type="entry name" value="Winged helix' DNA-binding domain"/>
    <property type="match status" value="1"/>
</dbReference>
<dbReference type="GO" id="GO:0003677">
    <property type="term" value="F:DNA binding"/>
    <property type="evidence" value="ECO:0007669"/>
    <property type="project" value="UniProtKB-KW"/>
</dbReference>
<dbReference type="Pfam" id="PF00392">
    <property type="entry name" value="GntR"/>
    <property type="match status" value="1"/>
</dbReference>
<dbReference type="InterPro" id="IPR036388">
    <property type="entry name" value="WH-like_DNA-bd_sf"/>
</dbReference>
<dbReference type="InterPro" id="IPR036390">
    <property type="entry name" value="WH_DNA-bd_sf"/>
</dbReference>
<dbReference type="EMBL" id="DXEM01000025">
    <property type="protein sequence ID" value="HIX67927.1"/>
    <property type="molecule type" value="Genomic_DNA"/>
</dbReference>
<name>A0A9D1WW05_9FIRM</name>
<dbReference type="PANTHER" id="PTHR44846">
    <property type="entry name" value="MANNOSYL-D-GLYCERATE TRANSPORT/METABOLISM SYSTEM REPRESSOR MNGR-RELATED"/>
    <property type="match status" value="1"/>
</dbReference>
<reference evidence="5" key="1">
    <citation type="journal article" date="2021" name="PeerJ">
        <title>Extensive microbial diversity within the chicken gut microbiome revealed by metagenomics and culture.</title>
        <authorList>
            <person name="Gilroy R."/>
            <person name="Ravi A."/>
            <person name="Getino M."/>
            <person name="Pursley I."/>
            <person name="Horton D.L."/>
            <person name="Alikhan N.F."/>
            <person name="Baker D."/>
            <person name="Gharbi K."/>
            <person name="Hall N."/>
            <person name="Watson M."/>
            <person name="Adriaenssens E.M."/>
            <person name="Foster-Nyarko E."/>
            <person name="Jarju S."/>
            <person name="Secka A."/>
            <person name="Antonio M."/>
            <person name="Oren A."/>
            <person name="Chaudhuri R.R."/>
            <person name="La Ragione R."/>
            <person name="Hildebrand F."/>
            <person name="Pallen M.J."/>
        </authorList>
    </citation>
    <scope>NUCLEOTIDE SEQUENCE</scope>
    <source>
        <strain evidence="5">CHK191-13928</strain>
    </source>
</reference>
<evidence type="ECO:0000256" key="1">
    <source>
        <dbReference type="ARBA" id="ARBA00023015"/>
    </source>
</evidence>
<gene>
    <name evidence="5" type="ORF">H9735_07385</name>
</gene>
<dbReference type="CDD" id="cd07377">
    <property type="entry name" value="WHTH_GntR"/>
    <property type="match status" value="1"/>
</dbReference>
<reference evidence="5" key="2">
    <citation type="submission" date="2021-04" db="EMBL/GenBank/DDBJ databases">
        <authorList>
            <person name="Gilroy R."/>
        </authorList>
    </citation>
    <scope>NUCLEOTIDE SEQUENCE</scope>
    <source>
        <strain evidence="5">CHK191-13928</strain>
    </source>
</reference>
<keyword evidence="1" id="KW-0805">Transcription regulation</keyword>
<proteinExistence type="predicted"/>
<dbReference type="InterPro" id="IPR000524">
    <property type="entry name" value="Tscrpt_reg_HTH_GntR"/>
</dbReference>
<dbReference type="InterPro" id="IPR028978">
    <property type="entry name" value="Chorismate_lyase_/UTRA_dom_sf"/>
</dbReference>